<name>A0AAU9DE14_9BACT</name>
<dbReference type="PANTHER" id="PTHR42887">
    <property type="entry name" value="OS12G0638800 PROTEIN"/>
    <property type="match status" value="1"/>
</dbReference>
<dbReference type="InterPro" id="IPR057661">
    <property type="entry name" value="RsdA/BaiN/AoA(So)_Rossmann"/>
</dbReference>
<evidence type="ECO:0000256" key="2">
    <source>
        <dbReference type="ARBA" id="ARBA00022630"/>
    </source>
</evidence>
<protein>
    <submittedName>
        <fullName evidence="6">Flavoprotein</fullName>
    </submittedName>
</protein>
<keyword evidence="3" id="KW-0274">FAD</keyword>
<accession>A0AAU9DE14</accession>
<dbReference type="InterPro" id="IPR055178">
    <property type="entry name" value="RsdA/BaiN/AoA(So)-like_dom"/>
</dbReference>
<dbReference type="Pfam" id="PF22780">
    <property type="entry name" value="HI0933_like_1st"/>
    <property type="match status" value="1"/>
</dbReference>
<dbReference type="SUPFAM" id="SSF160996">
    <property type="entry name" value="HI0933 insert domain-like"/>
    <property type="match status" value="1"/>
</dbReference>
<dbReference type="KEGG" id="fax:FUAX_15770"/>
<dbReference type="AlphaFoldDB" id="A0AAU9DE14"/>
<feature type="domain" description="RsdA/BaiN/AoA(So)-like insert" evidence="5">
    <location>
        <begin position="187"/>
        <end position="347"/>
    </location>
</feature>
<dbReference type="NCBIfam" id="TIGR00275">
    <property type="entry name" value="aminoacetone oxidase family FAD-binding enzyme"/>
    <property type="match status" value="1"/>
</dbReference>
<evidence type="ECO:0000259" key="4">
    <source>
        <dbReference type="Pfam" id="PF03486"/>
    </source>
</evidence>
<dbReference type="Proteomes" id="UP001348817">
    <property type="component" value="Chromosome"/>
</dbReference>
<organism evidence="6 7">
    <name type="scientific">Fulvitalea axinellae</name>
    <dbReference type="NCBI Taxonomy" id="1182444"/>
    <lineage>
        <taxon>Bacteria</taxon>
        <taxon>Pseudomonadati</taxon>
        <taxon>Bacteroidota</taxon>
        <taxon>Cytophagia</taxon>
        <taxon>Cytophagales</taxon>
        <taxon>Persicobacteraceae</taxon>
        <taxon>Fulvitalea</taxon>
    </lineage>
</organism>
<dbReference type="EMBL" id="AP025314">
    <property type="protein sequence ID" value="BDD09145.1"/>
    <property type="molecule type" value="Genomic_DNA"/>
</dbReference>
<dbReference type="Gene3D" id="1.10.8.260">
    <property type="entry name" value="HI0933 insert domain-like"/>
    <property type="match status" value="1"/>
</dbReference>
<dbReference type="Gene3D" id="2.40.30.10">
    <property type="entry name" value="Translation factors"/>
    <property type="match status" value="1"/>
</dbReference>
<dbReference type="InterPro" id="IPR004792">
    <property type="entry name" value="BaiN-like"/>
</dbReference>
<proteinExistence type="predicted"/>
<feature type="domain" description="RsdA/BaiN/AoA(So)-like Rossmann fold-like" evidence="4">
    <location>
        <begin position="3"/>
        <end position="400"/>
    </location>
</feature>
<dbReference type="PANTHER" id="PTHR42887:SF2">
    <property type="entry name" value="OS12G0638800 PROTEIN"/>
    <property type="match status" value="1"/>
</dbReference>
<keyword evidence="2" id="KW-0285">Flavoprotein</keyword>
<dbReference type="SUPFAM" id="SSF51905">
    <property type="entry name" value="FAD/NAD(P)-binding domain"/>
    <property type="match status" value="1"/>
</dbReference>
<evidence type="ECO:0000313" key="6">
    <source>
        <dbReference type="EMBL" id="BDD09145.1"/>
    </source>
</evidence>
<dbReference type="InterPro" id="IPR023166">
    <property type="entry name" value="BaiN-like_dom_sf"/>
</dbReference>
<sequence length="406" mass="44219">MYDLIIVGGGAAGYFAAAELKSKKPEASVLILEKSGKTLAKVLVSGGGRCNVTNAEESPAKLVAFYPRGGKSLRKVFDVFGTAETKKWFGEKGVRLKTEADGRVFPVSDNSRTIIECLRAKTEAKGVKVKKRCGVKAFGKTEAGFKVQTDEGEFSCRKLLVATGGANKEKAYAWLADAGLTIKEPLPSLFTLNVPDSGLKGLEGVSMPSASVRLAGTKEERSGAILVTHWGVSGPAVLRLSAYASPIFHEKGYKCEALVNWWADKSEDDTRAELTRIGSEFPKKLVRNTPLFDMPTRLWERLVELSGIEGDRRWLDLSKKMRNRLVEHLVRFPLKVSGKTTFKEEFVTCGGVALNEVNLKTMESKKFPGLYLAGEVLDVDGVTGGFNFQFAWSSGYLAGTDVASKL</sequence>
<dbReference type="PRINTS" id="PR00368">
    <property type="entry name" value="FADPNR"/>
</dbReference>
<comment type="cofactor">
    <cofactor evidence="1">
        <name>FAD</name>
        <dbReference type="ChEBI" id="CHEBI:57692"/>
    </cofactor>
</comment>
<dbReference type="RefSeq" id="WP_338394361.1">
    <property type="nucleotide sequence ID" value="NZ_AP025314.1"/>
</dbReference>
<reference evidence="6 7" key="1">
    <citation type="submission" date="2021-12" db="EMBL/GenBank/DDBJ databases">
        <title>Genome sequencing of bacteria with rrn-lacking chromosome and rrn-plasmid.</title>
        <authorList>
            <person name="Anda M."/>
            <person name="Iwasaki W."/>
        </authorList>
    </citation>
    <scope>NUCLEOTIDE SEQUENCE [LARGE SCALE GENOMIC DNA]</scope>
    <source>
        <strain evidence="6 7">DSM 100852</strain>
    </source>
</reference>
<dbReference type="Gene3D" id="3.50.50.60">
    <property type="entry name" value="FAD/NAD(P)-binding domain"/>
    <property type="match status" value="1"/>
</dbReference>
<evidence type="ECO:0000256" key="1">
    <source>
        <dbReference type="ARBA" id="ARBA00001974"/>
    </source>
</evidence>
<dbReference type="Pfam" id="PF03486">
    <property type="entry name" value="HI0933_like"/>
    <property type="match status" value="1"/>
</dbReference>
<evidence type="ECO:0000313" key="7">
    <source>
        <dbReference type="Proteomes" id="UP001348817"/>
    </source>
</evidence>
<dbReference type="InterPro" id="IPR036188">
    <property type="entry name" value="FAD/NAD-bd_sf"/>
</dbReference>
<gene>
    <name evidence="6" type="ORF">FUAX_15770</name>
</gene>
<evidence type="ECO:0000259" key="5">
    <source>
        <dbReference type="Pfam" id="PF22780"/>
    </source>
</evidence>
<keyword evidence="7" id="KW-1185">Reference proteome</keyword>
<evidence type="ECO:0000256" key="3">
    <source>
        <dbReference type="ARBA" id="ARBA00022827"/>
    </source>
</evidence>